<dbReference type="EMBL" id="BLLF01003778">
    <property type="protein sequence ID" value="GFH28197.1"/>
    <property type="molecule type" value="Genomic_DNA"/>
</dbReference>
<evidence type="ECO:0000313" key="2">
    <source>
        <dbReference type="Proteomes" id="UP000485058"/>
    </source>
</evidence>
<dbReference type="AlphaFoldDB" id="A0A6A0A792"/>
<evidence type="ECO:0000313" key="1">
    <source>
        <dbReference type="EMBL" id="GFH28197.1"/>
    </source>
</evidence>
<reference evidence="1 2" key="1">
    <citation type="submission" date="2020-02" db="EMBL/GenBank/DDBJ databases">
        <title>Draft genome sequence of Haematococcus lacustris strain NIES-144.</title>
        <authorList>
            <person name="Morimoto D."/>
            <person name="Nakagawa S."/>
            <person name="Yoshida T."/>
            <person name="Sawayama S."/>
        </authorList>
    </citation>
    <scope>NUCLEOTIDE SEQUENCE [LARGE SCALE GENOMIC DNA]</scope>
    <source>
        <strain evidence="1 2">NIES-144</strain>
    </source>
</reference>
<sequence length="57" mass="6131">MAPLLLLAGASVPVVVVVTPLFFGAAHFYHLHDLLLYQGASLKSAMSMVALRYEMVA</sequence>
<name>A0A6A0A792_HAELA</name>
<comment type="caution">
    <text evidence="1">The sequence shown here is derived from an EMBL/GenBank/DDBJ whole genome shotgun (WGS) entry which is preliminary data.</text>
</comment>
<protein>
    <submittedName>
        <fullName evidence="1">Uncharacterized protein</fullName>
    </submittedName>
</protein>
<gene>
    <name evidence="1" type="ORF">HaLaN_26647</name>
</gene>
<organism evidence="1 2">
    <name type="scientific">Haematococcus lacustris</name>
    <name type="common">Green alga</name>
    <name type="synonym">Haematococcus pluvialis</name>
    <dbReference type="NCBI Taxonomy" id="44745"/>
    <lineage>
        <taxon>Eukaryota</taxon>
        <taxon>Viridiplantae</taxon>
        <taxon>Chlorophyta</taxon>
        <taxon>core chlorophytes</taxon>
        <taxon>Chlorophyceae</taxon>
        <taxon>CS clade</taxon>
        <taxon>Chlamydomonadales</taxon>
        <taxon>Haematococcaceae</taxon>
        <taxon>Haematococcus</taxon>
    </lineage>
</organism>
<proteinExistence type="predicted"/>
<dbReference type="Proteomes" id="UP000485058">
    <property type="component" value="Unassembled WGS sequence"/>
</dbReference>
<feature type="non-terminal residue" evidence="1">
    <location>
        <position position="1"/>
    </location>
</feature>
<keyword evidence="2" id="KW-1185">Reference proteome</keyword>
<accession>A0A6A0A792</accession>